<dbReference type="EMBL" id="CAADHO010000007">
    <property type="protein sequence ID" value="VFQ46083.1"/>
    <property type="molecule type" value="Genomic_DNA"/>
</dbReference>
<evidence type="ECO:0000259" key="1">
    <source>
        <dbReference type="Pfam" id="PF14336"/>
    </source>
</evidence>
<protein>
    <recommendedName>
        <fullName evidence="1">D-glutamate cyclase-like C-terminal domain-containing protein</fullName>
    </recommendedName>
</protein>
<proteinExistence type="predicted"/>
<feature type="domain" description="D-glutamate cyclase-like C-terminal" evidence="1">
    <location>
        <begin position="23"/>
        <end position="271"/>
    </location>
</feature>
<sequence length="288" mass="30576">MTPLDNLSTRMEEELLKGGARGIEQAAQALDPGYLLRAAQGILDSPGPVLITTGFPVSGTFETDGPVGAIALYRVLEYLNGCPVFVGAPPLSTLLGKRFQITELPIATPEETAPHIAKLMDTHRPGAVVSVERPGASAQGSYHNMRGSDITAHAAKVDGLFNRDDLFSVAFGDGGNEIGMGNVLTSLSSLPIIPSVTPCHELVVSSVSNWGVYGVIAMMEALTGEELLDLCDPSPTTHWLVENGCVDGVTVRPEPTEDGFPLSRGETLIKRFQSWVAPFSTESYPKTA</sequence>
<reference evidence="2 3" key="1">
    <citation type="submission" date="2019-03" db="EMBL/GenBank/DDBJ databases">
        <authorList>
            <person name="Nijsse B."/>
        </authorList>
    </citation>
    <scope>NUCLEOTIDE SEQUENCE [LARGE SCALE GENOMIC DNA]</scope>
    <source>
        <strain evidence="2">Desulfoluna butyratoxydans MSL71</strain>
    </source>
</reference>
<name>A0A4U8YXB1_9BACT</name>
<dbReference type="InterPro" id="IPR025504">
    <property type="entry name" value="GLUCM_C"/>
</dbReference>
<dbReference type="AlphaFoldDB" id="A0A4U8YXB1"/>
<evidence type="ECO:0000313" key="2">
    <source>
        <dbReference type="EMBL" id="VFQ46083.1"/>
    </source>
</evidence>
<dbReference type="Pfam" id="PF14336">
    <property type="entry name" value="GLUCM-like_C"/>
    <property type="match status" value="1"/>
</dbReference>
<gene>
    <name evidence="2" type="ORF">MSL71_37460</name>
</gene>
<dbReference type="Proteomes" id="UP000507962">
    <property type="component" value="Unassembled WGS sequence"/>
</dbReference>
<organism evidence="2 3">
    <name type="scientific">Desulfoluna butyratoxydans</name>
    <dbReference type="NCBI Taxonomy" id="231438"/>
    <lineage>
        <taxon>Bacteria</taxon>
        <taxon>Pseudomonadati</taxon>
        <taxon>Thermodesulfobacteriota</taxon>
        <taxon>Desulfobacteria</taxon>
        <taxon>Desulfobacterales</taxon>
        <taxon>Desulfolunaceae</taxon>
        <taxon>Desulfoluna</taxon>
    </lineage>
</organism>
<evidence type="ECO:0000313" key="3">
    <source>
        <dbReference type="Proteomes" id="UP000507962"/>
    </source>
</evidence>
<dbReference type="RefSeq" id="WP_180143369.1">
    <property type="nucleotide sequence ID" value="NZ_CAADHO010000007.1"/>
</dbReference>
<dbReference type="PANTHER" id="PTHR32022:SF10">
    <property type="entry name" value="D-GLUTAMATE CYCLASE, MITOCHONDRIAL"/>
    <property type="match status" value="1"/>
</dbReference>
<dbReference type="Gene3D" id="3.90.1640.20">
    <property type="entry name" value="TON_0340"/>
    <property type="match status" value="1"/>
</dbReference>
<keyword evidence="3" id="KW-1185">Reference proteome</keyword>
<accession>A0A4U8YXB1</accession>
<dbReference type="PANTHER" id="PTHR32022">
    <property type="entry name" value="D-GLUTAMATE CYCLASE, MITOCHONDRIAL"/>
    <property type="match status" value="1"/>
</dbReference>